<feature type="non-terminal residue" evidence="1">
    <location>
        <position position="1"/>
    </location>
</feature>
<evidence type="ECO:0000313" key="1">
    <source>
        <dbReference type="EMBL" id="CDW47141.1"/>
    </source>
</evidence>
<dbReference type="EMBL" id="HACA01029780">
    <property type="protein sequence ID" value="CDW47141.1"/>
    <property type="molecule type" value="Transcribed_RNA"/>
</dbReference>
<accession>A0A0K2VB31</accession>
<proteinExistence type="predicted"/>
<sequence>KEFDRKIEIGAIEPQNIAVEFIYASTFIAKPNGKSLHLVIDLQNLN</sequence>
<reference evidence="1" key="1">
    <citation type="submission" date="2014-05" db="EMBL/GenBank/DDBJ databases">
        <authorList>
            <person name="Chronopoulou M."/>
        </authorList>
    </citation>
    <scope>NUCLEOTIDE SEQUENCE</scope>
    <source>
        <tissue evidence="1">Whole organism</tissue>
    </source>
</reference>
<name>A0A0K2VB31_LEPSM</name>
<protein>
    <submittedName>
        <fullName evidence="1">Uncharacterized protein</fullName>
    </submittedName>
</protein>
<organism evidence="1">
    <name type="scientific">Lepeophtheirus salmonis</name>
    <name type="common">Salmon louse</name>
    <name type="synonym">Caligus salmonis</name>
    <dbReference type="NCBI Taxonomy" id="72036"/>
    <lineage>
        <taxon>Eukaryota</taxon>
        <taxon>Metazoa</taxon>
        <taxon>Ecdysozoa</taxon>
        <taxon>Arthropoda</taxon>
        <taxon>Crustacea</taxon>
        <taxon>Multicrustacea</taxon>
        <taxon>Hexanauplia</taxon>
        <taxon>Copepoda</taxon>
        <taxon>Siphonostomatoida</taxon>
        <taxon>Caligidae</taxon>
        <taxon>Lepeophtheirus</taxon>
    </lineage>
</organism>
<dbReference type="AlphaFoldDB" id="A0A0K2VB31"/>